<keyword evidence="9" id="KW-1185">Reference proteome</keyword>
<dbReference type="Gene3D" id="3.40.605.10">
    <property type="entry name" value="Aldehyde Dehydrogenase, Chain A, domain 1"/>
    <property type="match status" value="1"/>
</dbReference>
<dbReference type="InterPro" id="IPR015590">
    <property type="entry name" value="Aldehyde_DH_dom"/>
</dbReference>
<dbReference type="PROSITE" id="PS00687">
    <property type="entry name" value="ALDEHYDE_DEHYDR_GLU"/>
    <property type="match status" value="1"/>
</dbReference>
<reference evidence="8 9" key="1">
    <citation type="journal article" date="2016" name="Mol. Biol. Evol.">
        <title>Comparative Genomics of Early-Diverging Mushroom-Forming Fungi Provides Insights into the Origins of Lignocellulose Decay Capabilities.</title>
        <authorList>
            <person name="Nagy L.G."/>
            <person name="Riley R."/>
            <person name="Tritt A."/>
            <person name="Adam C."/>
            <person name="Daum C."/>
            <person name="Floudas D."/>
            <person name="Sun H."/>
            <person name="Yadav J.S."/>
            <person name="Pangilinan J."/>
            <person name="Larsson K.H."/>
            <person name="Matsuura K."/>
            <person name="Barry K."/>
            <person name="Labutti K."/>
            <person name="Kuo R."/>
            <person name="Ohm R.A."/>
            <person name="Bhattacharya S.S."/>
            <person name="Shirouzu T."/>
            <person name="Yoshinaga Y."/>
            <person name="Martin F.M."/>
            <person name="Grigoriev I.V."/>
            <person name="Hibbett D.S."/>
        </authorList>
    </citation>
    <scope>NUCLEOTIDE SEQUENCE [LARGE SCALE GENOMIC DNA]</scope>
    <source>
        <strain evidence="8 9">TUFC12733</strain>
    </source>
</reference>
<evidence type="ECO:0000313" key="8">
    <source>
        <dbReference type="EMBL" id="KZO93257.1"/>
    </source>
</evidence>
<evidence type="ECO:0000256" key="6">
    <source>
        <dbReference type="RuleBase" id="RU003345"/>
    </source>
</evidence>
<dbReference type="InterPro" id="IPR016161">
    <property type="entry name" value="Ald_DH/histidinol_DH"/>
</dbReference>
<dbReference type="PIRSF" id="PIRSF036492">
    <property type="entry name" value="ALDH"/>
    <property type="match status" value="1"/>
</dbReference>
<dbReference type="InterPro" id="IPR012394">
    <property type="entry name" value="Aldehyde_DH_NAD(P)"/>
</dbReference>
<dbReference type="SUPFAM" id="SSF53720">
    <property type="entry name" value="ALDH-like"/>
    <property type="match status" value="1"/>
</dbReference>
<dbReference type="Gene3D" id="3.40.309.10">
    <property type="entry name" value="Aldehyde Dehydrogenase, Chain A, domain 2"/>
    <property type="match status" value="1"/>
</dbReference>
<evidence type="ECO:0000256" key="2">
    <source>
        <dbReference type="ARBA" id="ARBA00023002"/>
    </source>
</evidence>
<accession>A0A167J594</accession>
<protein>
    <recommendedName>
        <fullName evidence="3">Aldehyde dehydrogenase</fullName>
    </recommendedName>
</protein>
<evidence type="ECO:0000256" key="1">
    <source>
        <dbReference type="ARBA" id="ARBA00009986"/>
    </source>
</evidence>
<keyword evidence="2 3" id="KW-0560">Oxidoreductase</keyword>
<comment type="similarity">
    <text evidence="1 3 6">Belongs to the aldehyde dehydrogenase family.</text>
</comment>
<gene>
    <name evidence="8" type="ORF">CALVIDRAFT_600934</name>
</gene>
<evidence type="ECO:0000313" key="9">
    <source>
        <dbReference type="Proteomes" id="UP000076738"/>
    </source>
</evidence>
<dbReference type="STRING" id="1330018.A0A167J594"/>
<dbReference type="PANTHER" id="PTHR43570:SF16">
    <property type="entry name" value="ALDEHYDE DEHYDROGENASE TYPE III, ISOFORM Q"/>
    <property type="match status" value="1"/>
</dbReference>
<dbReference type="EMBL" id="KV417303">
    <property type="protein sequence ID" value="KZO93257.1"/>
    <property type="molecule type" value="Genomic_DNA"/>
</dbReference>
<name>A0A167J594_CALVF</name>
<evidence type="ECO:0000259" key="7">
    <source>
        <dbReference type="Pfam" id="PF00171"/>
    </source>
</evidence>
<dbReference type="Proteomes" id="UP000076738">
    <property type="component" value="Unassembled WGS sequence"/>
</dbReference>
<dbReference type="InterPro" id="IPR029510">
    <property type="entry name" value="Ald_DH_CS_GLU"/>
</dbReference>
<evidence type="ECO:0000256" key="3">
    <source>
        <dbReference type="PIRNR" id="PIRNR036492"/>
    </source>
</evidence>
<proteinExistence type="inferred from homology"/>
<sequence length="492" mass="54217">MASNGYTNAVNGHSGVQFEHTSMKDVDKIHAELTESFDTGIMYPLEKRKHELAGMARMLSENADRWKEAITADVHKPDFQALLHEISIVHAAISAINDLDEWAKPLVPTVSDRYHSYKPVLYKVPKGVILLITPWNYPIALTLGNVISALAAGNCVVVKPSELAPTVSALMAELGPKYLDSKVVRFINGGVKETTRLLELKFAHIFYTGNGAVGRIVAAAAAKSLTPVTLELGGKSPVVVDPENFDPLLVARRILWGKLNNAGQTCVSPDYILCPESIQPALLEAMGQAMKEFFPDTNGVAFKHKDFGRIVNERHFQRVQSLIDRSHGEVVFGEKKSDPATYSVAPLVIKTDGNDSLMGEELFAPVFPLISVKDVDDAIKFINSRDHPLALYVFTQSPEVKQKFIARTRSGSLVFNDTWEQLSVEVPLGGFGESGYGQSVGRFGFDQFTHFRPSIDVPMEAEESLWLRYPPYTPAKMAIANKVAKPKNIPDI</sequence>
<organism evidence="8 9">
    <name type="scientific">Calocera viscosa (strain TUFC12733)</name>
    <dbReference type="NCBI Taxonomy" id="1330018"/>
    <lineage>
        <taxon>Eukaryota</taxon>
        <taxon>Fungi</taxon>
        <taxon>Dikarya</taxon>
        <taxon>Basidiomycota</taxon>
        <taxon>Agaricomycotina</taxon>
        <taxon>Dacrymycetes</taxon>
        <taxon>Dacrymycetales</taxon>
        <taxon>Dacrymycetaceae</taxon>
        <taxon>Calocera</taxon>
    </lineage>
</organism>
<dbReference type="OrthoDB" id="440325at2759"/>
<dbReference type="InterPro" id="IPR016163">
    <property type="entry name" value="Ald_DH_C"/>
</dbReference>
<dbReference type="FunFam" id="3.40.605.10:FF:000004">
    <property type="entry name" value="Aldehyde dehydrogenase"/>
    <property type="match status" value="1"/>
</dbReference>
<feature type="active site" evidence="4">
    <location>
        <position position="266"/>
    </location>
</feature>
<evidence type="ECO:0000256" key="4">
    <source>
        <dbReference type="PIRSR" id="PIRSR036492-1"/>
    </source>
</evidence>
<dbReference type="GO" id="GO:0004029">
    <property type="term" value="F:aldehyde dehydrogenase (NAD+) activity"/>
    <property type="evidence" value="ECO:0007669"/>
    <property type="project" value="TreeGrafter"/>
</dbReference>
<dbReference type="PANTHER" id="PTHR43570">
    <property type="entry name" value="ALDEHYDE DEHYDROGENASE"/>
    <property type="match status" value="1"/>
</dbReference>
<dbReference type="GO" id="GO:0006081">
    <property type="term" value="P:aldehyde metabolic process"/>
    <property type="evidence" value="ECO:0007669"/>
    <property type="project" value="InterPro"/>
</dbReference>
<feature type="active site" evidence="4 5">
    <location>
        <position position="231"/>
    </location>
</feature>
<dbReference type="InterPro" id="IPR016162">
    <property type="entry name" value="Ald_DH_N"/>
</dbReference>
<dbReference type="Pfam" id="PF00171">
    <property type="entry name" value="Aldedh"/>
    <property type="match status" value="1"/>
</dbReference>
<dbReference type="GO" id="GO:0005737">
    <property type="term" value="C:cytoplasm"/>
    <property type="evidence" value="ECO:0007669"/>
    <property type="project" value="TreeGrafter"/>
</dbReference>
<feature type="domain" description="Aldehyde dehydrogenase" evidence="7">
    <location>
        <begin position="8"/>
        <end position="451"/>
    </location>
</feature>
<evidence type="ECO:0000256" key="5">
    <source>
        <dbReference type="PROSITE-ProRule" id="PRU10007"/>
    </source>
</evidence>
<dbReference type="AlphaFoldDB" id="A0A167J594"/>